<proteinExistence type="predicted"/>
<dbReference type="GO" id="GO:0005930">
    <property type="term" value="C:axoneme"/>
    <property type="evidence" value="ECO:0007669"/>
    <property type="project" value="UniProtKB-SubCell"/>
</dbReference>
<dbReference type="FunFam" id="3.30.200.20:FF:000042">
    <property type="entry name" value="Aurora kinase A"/>
    <property type="match status" value="1"/>
</dbReference>
<feature type="domain" description="Protein kinase" evidence="25">
    <location>
        <begin position="4"/>
        <end position="254"/>
    </location>
</feature>
<dbReference type="Proteomes" id="UP001066276">
    <property type="component" value="Chromosome 7"/>
</dbReference>
<dbReference type="FunFam" id="1.25.10.10:FF:000325">
    <property type="entry name" value="Serine/threonine-protein kinase 36"/>
    <property type="match status" value="1"/>
</dbReference>
<protein>
    <recommendedName>
        <fullName evidence="21">Serine/threonine-protein kinase 36</fullName>
        <ecNumber evidence="4">2.7.11.1</ecNumber>
    </recommendedName>
    <alternativeName>
        <fullName evidence="22">Fused homolog</fullName>
    </alternativeName>
</protein>
<keyword evidence="5" id="KW-0217">Developmental protein</keyword>
<dbReference type="SMART" id="SM00220">
    <property type="entry name" value="S_TKc"/>
    <property type="match status" value="1"/>
</dbReference>
<dbReference type="Pfam" id="PF00069">
    <property type="entry name" value="Pkinase"/>
    <property type="match status" value="1"/>
</dbReference>
<comment type="catalytic activity">
    <reaction evidence="19">
        <text>L-seryl-[protein] + ATP = O-phospho-L-seryl-[protein] + ADP + H(+)</text>
        <dbReference type="Rhea" id="RHEA:17989"/>
        <dbReference type="Rhea" id="RHEA-COMP:9863"/>
        <dbReference type="Rhea" id="RHEA-COMP:11604"/>
        <dbReference type="ChEBI" id="CHEBI:15378"/>
        <dbReference type="ChEBI" id="CHEBI:29999"/>
        <dbReference type="ChEBI" id="CHEBI:30616"/>
        <dbReference type="ChEBI" id="CHEBI:83421"/>
        <dbReference type="ChEBI" id="CHEBI:456216"/>
        <dbReference type="EC" id="2.7.11.1"/>
    </reaction>
</comment>
<evidence type="ECO:0000256" key="4">
    <source>
        <dbReference type="ARBA" id="ARBA00012513"/>
    </source>
</evidence>
<evidence type="ECO:0000256" key="13">
    <source>
        <dbReference type="ARBA" id="ARBA00022840"/>
    </source>
</evidence>
<gene>
    <name evidence="26" type="ORF">NDU88_004629</name>
</gene>
<reference evidence="26" key="1">
    <citation type="journal article" date="2022" name="bioRxiv">
        <title>Sequencing and chromosome-scale assembly of the giantPleurodeles waltlgenome.</title>
        <authorList>
            <person name="Brown T."/>
            <person name="Elewa A."/>
            <person name="Iarovenko S."/>
            <person name="Subramanian E."/>
            <person name="Araus A.J."/>
            <person name="Petzold A."/>
            <person name="Susuki M."/>
            <person name="Suzuki K.-i.T."/>
            <person name="Hayashi T."/>
            <person name="Toyoda A."/>
            <person name="Oliveira C."/>
            <person name="Osipova E."/>
            <person name="Leigh N.D."/>
            <person name="Simon A."/>
            <person name="Yun M.H."/>
        </authorList>
    </citation>
    <scope>NUCLEOTIDE SEQUENCE</scope>
    <source>
        <strain evidence="26">20211129_DDA</strain>
        <tissue evidence="26">Liver</tissue>
    </source>
</reference>
<sequence>MERYQVLEMVGEGSFGRVYKGRRKQSGQVVALKFIPKVGRLEKELKNLVREIDIMRGLQHPNIIRMLDSFETDKEVVVVTDYAEGELFQILEDDGSLPEDQVQDIACQLVSALYYLHSHRILHRDMKPQNILLGKGGVVKLCDFGFARSMSIHTLVLTSIKGTPLYMSPELVEEKPYDHTSDLWSMGCILYELSVGTPPFYTNSIFQLVSLIIKDPVKWPKTMSAPFKSFLQGLLTKDPRQRLSWPALLFHPFIAGRVTVIDDTAEQGIQNPFTVQLPPELQQLKEEQVHSLAPKSGQSKILRKARQKMAEQAKKKELMKDEMPPKDVQRDGKAPPAPAQDHRSFKARSTAEEAVLKDKDSVSGIPTFETSAEDLGGHRSQKEWEVEVSPPTPREHQISRDYDREFPEVEVGGRMVSKTSGSGSARGRRSIEHVDLENEEVDSDDEWRHLIDATEPSNLQLTTPLTLLGDPAFIQRISFRLQDSCTQVLDGMLEGAAHLRPALHVVGNLLATKCDSDLLHNFCQEVDIPQFLLRLIDQILDSASIKQQPWCLTVLTDLLAVLTTFFASDFNMEKCHRGNSLQVFQQAADHFLGMLGKLLSQPFDSEMILREQSIMCLIFLCEAMDSSTMSIYSSFYSNLLSEHQAFLDGLLREALSSGPHSLIAGHDSSNVKESRDRQVAICTAALAAICNFPPRFRDGRRVKEKVSQYIAEALLAESNRTSQHFFTGFKQPALALNTLRIVYSCCHVNLDLCRSLEQHPDALNSLMLLLQGKVPVPDVSGVQATELSLHLLSLIILQLQAIPLQVEQVTPVVTCLFIETSTVSLVSAAGLLLVQLLQNGAELQLKIPDVLEAAKNTLNSPTEMGSLPPMGTGLFDGIVLLLLQLLGEGESTIIREFTASEFWKILWHRLASVLHLSGDRPIMEGETPRPGQPTPEPDWSLISSQGIAVFLSLALFIFTKEPHQCLRLLAHPKSVIMATLNKLLSQDFLEHLSDRCTQTDGVDRRETVPSVILQTCQLLCFPFAIDLEHDVLSDVLTGMQELQTPVHLLQACCHHLPLGLTEVPMSLMCRLILSDETFVVQFSEAASSAEAAVGFMSSVLLSNHILLTSDLLSLLTHVARASPGHLPLLQRILGGPDTTYEPLRHLLQVQEDPVRAKACSLVGNMLRHGQDLNQKLLTQPGLLEKLLQCLSDEDSRVRRSASFAVGNAAYQGGLLAQSLAGAVPGIVRLLGDSQAKTRGNAASALGNLGMHSEALGDVLIQNRAPHLLLEAACHDPVPAVHEASLIALRTLGQLPKIHQVLVSLKASEKLTEISQNTPVMRSHGSPRLSSAHHCKKLIRLLRPSQSA</sequence>
<keyword evidence="14" id="KW-0460">Magnesium</keyword>
<evidence type="ECO:0000256" key="10">
    <source>
        <dbReference type="ARBA" id="ARBA00022741"/>
    </source>
</evidence>
<keyword evidence="7" id="KW-0723">Serine/threonine-protein kinase</keyword>
<evidence type="ECO:0000313" key="26">
    <source>
        <dbReference type="EMBL" id="KAJ1126221.1"/>
    </source>
</evidence>
<evidence type="ECO:0000256" key="11">
    <source>
        <dbReference type="ARBA" id="ARBA00022777"/>
    </source>
</evidence>
<dbReference type="InterPro" id="IPR011989">
    <property type="entry name" value="ARM-like"/>
</dbReference>
<feature type="region of interest" description="Disordered" evidence="24">
    <location>
        <begin position="287"/>
        <end position="397"/>
    </location>
</feature>
<keyword evidence="27" id="KW-1185">Reference proteome</keyword>
<evidence type="ECO:0000256" key="5">
    <source>
        <dbReference type="ARBA" id="ARBA00022473"/>
    </source>
</evidence>
<dbReference type="GO" id="GO:0007224">
    <property type="term" value="P:smoothened signaling pathway"/>
    <property type="evidence" value="ECO:0007669"/>
    <property type="project" value="UniProtKB-ARBA"/>
</dbReference>
<evidence type="ECO:0000256" key="20">
    <source>
        <dbReference type="ARBA" id="ARBA00053117"/>
    </source>
</evidence>
<organism evidence="26 27">
    <name type="scientific">Pleurodeles waltl</name>
    <name type="common">Iberian ribbed newt</name>
    <dbReference type="NCBI Taxonomy" id="8319"/>
    <lineage>
        <taxon>Eukaryota</taxon>
        <taxon>Metazoa</taxon>
        <taxon>Chordata</taxon>
        <taxon>Craniata</taxon>
        <taxon>Vertebrata</taxon>
        <taxon>Euteleostomi</taxon>
        <taxon>Amphibia</taxon>
        <taxon>Batrachia</taxon>
        <taxon>Caudata</taxon>
        <taxon>Salamandroidea</taxon>
        <taxon>Salamandridae</taxon>
        <taxon>Pleurodelinae</taxon>
        <taxon>Pleurodeles</taxon>
    </lineage>
</organism>
<keyword evidence="15" id="KW-0206">Cytoskeleton</keyword>
<dbReference type="GO" id="GO:0005524">
    <property type="term" value="F:ATP binding"/>
    <property type="evidence" value="ECO:0007669"/>
    <property type="project" value="UniProtKB-UniRule"/>
</dbReference>
<keyword evidence="12" id="KW-0970">Cilium biogenesis/degradation</keyword>
<evidence type="ECO:0000256" key="24">
    <source>
        <dbReference type="SAM" id="MobiDB-lite"/>
    </source>
</evidence>
<evidence type="ECO:0000256" key="23">
    <source>
        <dbReference type="PROSITE-ProRule" id="PRU10141"/>
    </source>
</evidence>
<keyword evidence="17" id="KW-0966">Cell projection</keyword>
<dbReference type="InterPro" id="IPR011009">
    <property type="entry name" value="Kinase-like_dom_sf"/>
</dbReference>
<evidence type="ECO:0000256" key="3">
    <source>
        <dbReference type="ARBA" id="ARBA00004430"/>
    </source>
</evidence>
<keyword evidence="6" id="KW-0963">Cytoplasm</keyword>
<keyword evidence="9" id="KW-0479">Metal-binding</keyword>
<evidence type="ECO:0000256" key="6">
    <source>
        <dbReference type="ARBA" id="ARBA00022490"/>
    </source>
</evidence>
<evidence type="ECO:0000256" key="1">
    <source>
        <dbReference type="ARBA" id="ARBA00001946"/>
    </source>
</evidence>
<dbReference type="InterPro" id="IPR017441">
    <property type="entry name" value="Protein_kinase_ATP_BS"/>
</dbReference>
<evidence type="ECO:0000256" key="21">
    <source>
        <dbReference type="ARBA" id="ARBA00072550"/>
    </source>
</evidence>
<dbReference type="EMBL" id="JANPWB010000011">
    <property type="protein sequence ID" value="KAJ1126221.1"/>
    <property type="molecule type" value="Genomic_DNA"/>
</dbReference>
<dbReference type="PANTHER" id="PTHR22983">
    <property type="entry name" value="PROTEIN KINASE RELATED"/>
    <property type="match status" value="1"/>
</dbReference>
<dbReference type="PROSITE" id="PS00108">
    <property type="entry name" value="PROTEIN_KINASE_ST"/>
    <property type="match status" value="1"/>
</dbReference>
<dbReference type="EC" id="2.7.11.1" evidence="4"/>
<dbReference type="InterPro" id="IPR016024">
    <property type="entry name" value="ARM-type_fold"/>
</dbReference>
<evidence type="ECO:0000256" key="17">
    <source>
        <dbReference type="ARBA" id="ARBA00023273"/>
    </source>
</evidence>
<comment type="cofactor">
    <cofactor evidence="1">
        <name>Mg(2+)</name>
        <dbReference type="ChEBI" id="CHEBI:18420"/>
    </cofactor>
</comment>
<name>A0AAV7PFS3_PLEWA</name>
<dbReference type="Gene3D" id="1.10.510.10">
    <property type="entry name" value="Transferase(Phosphotransferase) domain 1"/>
    <property type="match status" value="1"/>
</dbReference>
<comment type="subcellular location">
    <subcellularLocation>
        <location evidence="3">Cytoplasm</location>
        <location evidence="3">Cytoskeleton</location>
        <location evidence="3">Cilium axoneme</location>
    </subcellularLocation>
    <subcellularLocation>
        <location evidence="2">Nucleus</location>
    </subcellularLocation>
</comment>
<evidence type="ECO:0000259" key="25">
    <source>
        <dbReference type="PROSITE" id="PS50011"/>
    </source>
</evidence>
<dbReference type="PROSITE" id="PS50011">
    <property type="entry name" value="PROTEIN_KINASE_DOM"/>
    <property type="match status" value="1"/>
</dbReference>
<evidence type="ECO:0000256" key="12">
    <source>
        <dbReference type="ARBA" id="ARBA00022794"/>
    </source>
</evidence>
<keyword evidence="11" id="KW-0418">Kinase</keyword>
<evidence type="ECO:0000256" key="19">
    <source>
        <dbReference type="ARBA" id="ARBA00048679"/>
    </source>
</evidence>
<feature type="compositionally biased region" description="Basic and acidic residues" evidence="24">
    <location>
        <begin position="375"/>
        <end position="385"/>
    </location>
</feature>
<comment type="function">
    <text evidence="20">Serine/threonine protein kinase which plays an important role in the sonic hedgehog (Shh) pathway by regulating the activity of GLI transcription factors. Controls the activity of the transcriptional regulators GLI1, GLI2 and GLI3 by opposing the effect of SUFU and promoting their nuclear localization. GLI2 requires an additional function of STK36 to become transcriptionally active, but the enzyme does not need to possess an active kinase catalytic site for this to occur. Required for postnatal development, possibly by regulating the homeostasis of cerebral spinal fluid or ciliary function. Essential for construction of the central pair apparatus of motile cilia.</text>
</comment>
<keyword evidence="16" id="KW-0539">Nucleus</keyword>
<evidence type="ECO:0000256" key="9">
    <source>
        <dbReference type="ARBA" id="ARBA00022723"/>
    </source>
</evidence>
<evidence type="ECO:0000256" key="22">
    <source>
        <dbReference type="ARBA" id="ARBA00075375"/>
    </source>
</evidence>
<evidence type="ECO:0000256" key="14">
    <source>
        <dbReference type="ARBA" id="ARBA00022842"/>
    </source>
</evidence>
<evidence type="ECO:0000256" key="2">
    <source>
        <dbReference type="ARBA" id="ARBA00004123"/>
    </source>
</evidence>
<evidence type="ECO:0000256" key="18">
    <source>
        <dbReference type="ARBA" id="ARBA00047899"/>
    </source>
</evidence>
<dbReference type="PANTHER" id="PTHR22983:SF6">
    <property type="entry name" value="SERINE_THREONINE-PROTEIN KINASE 36"/>
    <property type="match status" value="1"/>
</dbReference>
<feature type="compositionally biased region" description="Basic and acidic residues" evidence="24">
    <location>
        <begin position="340"/>
        <end position="361"/>
    </location>
</feature>
<dbReference type="SUPFAM" id="SSF56112">
    <property type="entry name" value="Protein kinase-like (PK-like)"/>
    <property type="match status" value="1"/>
</dbReference>
<feature type="compositionally biased region" description="Basic and acidic residues" evidence="24">
    <location>
        <begin position="308"/>
        <end position="333"/>
    </location>
</feature>
<evidence type="ECO:0000256" key="8">
    <source>
        <dbReference type="ARBA" id="ARBA00022679"/>
    </source>
</evidence>
<dbReference type="GO" id="GO:0060271">
    <property type="term" value="P:cilium assembly"/>
    <property type="evidence" value="ECO:0007669"/>
    <property type="project" value="UniProtKB-ARBA"/>
</dbReference>
<keyword evidence="8" id="KW-0808">Transferase</keyword>
<accession>A0AAV7PFS3</accession>
<evidence type="ECO:0000256" key="16">
    <source>
        <dbReference type="ARBA" id="ARBA00023242"/>
    </source>
</evidence>
<dbReference type="InterPro" id="IPR000719">
    <property type="entry name" value="Prot_kinase_dom"/>
</dbReference>
<evidence type="ECO:0000313" key="27">
    <source>
        <dbReference type="Proteomes" id="UP001066276"/>
    </source>
</evidence>
<dbReference type="CDD" id="cd14002">
    <property type="entry name" value="STKc_STK36"/>
    <property type="match status" value="1"/>
</dbReference>
<comment type="caution">
    <text evidence="26">The sequence shown here is derived from an EMBL/GenBank/DDBJ whole genome shotgun (WGS) entry which is preliminary data.</text>
</comment>
<dbReference type="GO" id="GO:0004674">
    <property type="term" value="F:protein serine/threonine kinase activity"/>
    <property type="evidence" value="ECO:0007669"/>
    <property type="project" value="UniProtKB-KW"/>
</dbReference>
<keyword evidence="13 23" id="KW-0067">ATP-binding</keyword>
<feature type="binding site" evidence="23">
    <location>
        <position position="33"/>
    </location>
    <ligand>
        <name>ATP</name>
        <dbReference type="ChEBI" id="CHEBI:30616"/>
    </ligand>
</feature>
<dbReference type="FunFam" id="1.10.510.10:FF:000292">
    <property type="entry name" value="Serine/threonine-protein kinase 36"/>
    <property type="match status" value="1"/>
</dbReference>
<keyword evidence="10 23" id="KW-0547">Nucleotide-binding</keyword>
<dbReference type="GO" id="GO:0046872">
    <property type="term" value="F:metal ion binding"/>
    <property type="evidence" value="ECO:0007669"/>
    <property type="project" value="UniProtKB-KW"/>
</dbReference>
<dbReference type="Gene3D" id="1.25.10.10">
    <property type="entry name" value="Leucine-rich Repeat Variant"/>
    <property type="match status" value="1"/>
</dbReference>
<comment type="catalytic activity">
    <reaction evidence="18">
        <text>L-threonyl-[protein] + ATP = O-phospho-L-threonyl-[protein] + ADP + H(+)</text>
        <dbReference type="Rhea" id="RHEA:46608"/>
        <dbReference type="Rhea" id="RHEA-COMP:11060"/>
        <dbReference type="Rhea" id="RHEA-COMP:11605"/>
        <dbReference type="ChEBI" id="CHEBI:15378"/>
        <dbReference type="ChEBI" id="CHEBI:30013"/>
        <dbReference type="ChEBI" id="CHEBI:30616"/>
        <dbReference type="ChEBI" id="CHEBI:61977"/>
        <dbReference type="ChEBI" id="CHEBI:456216"/>
        <dbReference type="EC" id="2.7.11.1"/>
    </reaction>
</comment>
<dbReference type="Pfam" id="PF13646">
    <property type="entry name" value="HEAT_2"/>
    <property type="match status" value="1"/>
</dbReference>
<dbReference type="InterPro" id="IPR008271">
    <property type="entry name" value="Ser/Thr_kinase_AS"/>
</dbReference>
<dbReference type="SUPFAM" id="SSF48371">
    <property type="entry name" value="ARM repeat"/>
    <property type="match status" value="2"/>
</dbReference>
<evidence type="ECO:0000256" key="7">
    <source>
        <dbReference type="ARBA" id="ARBA00022527"/>
    </source>
</evidence>
<dbReference type="GO" id="GO:0007017">
    <property type="term" value="P:microtubule-based process"/>
    <property type="evidence" value="ECO:0007669"/>
    <property type="project" value="UniProtKB-ARBA"/>
</dbReference>
<dbReference type="GO" id="GO:0005634">
    <property type="term" value="C:nucleus"/>
    <property type="evidence" value="ECO:0007669"/>
    <property type="project" value="UniProtKB-SubCell"/>
</dbReference>
<evidence type="ECO:0000256" key="15">
    <source>
        <dbReference type="ARBA" id="ARBA00023212"/>
    </source>
</evidence>
<dbReference type="PROSITE" id="PS00107">
    <property type="entry name" value="PROTEIN_KINASE_ATP"/>
    <property type="match status" value="1"/>
</dbReference>